<evidence type="ECO:0000313" key="2">
    <source>
        <dbReference type="EMBL" id="KOF94611.1"/>
    </source>
</evidence>
<gene>
    <name evidence="2" type="ORF">OCBIM_22001361mg</name>
</gene>
<sequence length="95" mass="10511">MVLLHLGLSSFFLYLVLPRNTFISSISFAFPPPPPGTGAVMLLPSSPLSYCCCRMTLHLLLQLQGFITSFNCRNLPLDRIQFIPVSKTLALDPSL</sequence>
<keyword evidence="1" id="KW-0732">Signal</keyword>
<accession>A0A0L8HZJ7</accession>
<evidence type="ECO:0000256" key="1">
    <source>
        <dbReference type="SAM" id="SignalP"/>
    </source>
</evidence>
<proteinExistence type="predicted"/>
<organism evidence="2">
    <name type="scientific">Octopus bimaculoides</name>
    <name type="common">California two-spotted octopus</name>
    <dbReference type="NCBI Taxonomy" id="37653"/>
    <lineage>
        <taxon>Eukaryota</taxon>
        <taxon>Metazoa</taxon>
        <taxon>Spiralia</taxon>
        <taxon>Lophotrochozoa</taxon>
        <taxon>Mollusca</taxon>
        <taxon>Cephalopoda</taxon>
        <taxon>Coleoidea</taxon>
        <taxon>Octopodiformes</taxon>
        <taxon>Octopoda</taxon>
        <taxon>Incirrata</taxon>
        <taxon>Octopodidae</taxon>
        <taxon>Octopus</taxon>
    </lineage>
</organism>
<reference evidence="2" key="1">
    <citation type="submission" date="2015-07" db="EMBL/GenBank/DDBJ databases">
        <title>MeaNS - Measles Nucleotide Surveillance Program.</title>
        <authorList>
            <person name="Tran T."/>
            <person name="Druce J."/>
        </authorList>
    </citation>
    <scope>NUCLEOTIDE SEQUENCE</scope>
    <source>
        <strain evidence="2">UCB-OBI-ISO-001</strain>
        <tissue evidence="2">Gonad</tissue>
    </source>
</reference>
<name>A0A0L8HZJ7_OCTBM</name>
<protein>
    <submittedName>
        <fullName evidence="2">Uncharacterized protein</fullName>
    </submittedName>
</protein>
<dbReference type="AlphaFoldDB" id="A0A0L8HZJ7"/>
<dbReference type="EMBL" id="KQ416925">
    <property type="protein sequence ID" value="KOF94611.1"/>
    <property type="molecule type" value="Genomic_DNA"/>
</dbReference>
<feature type="signal peptide" evidence="1">
    <location>
        <begin position="1"/>
        <end position="18"/>
    </location>
</feature>
<feature type="chain" id="PRO_5005584133" evidence="1">
    <location>
        <begin position="19"/>
        <end position="95"/>
    </location>
</feature>